<keyword evidence="8 12" id="KW-0798">TonB box</keyword>
<gene>
    <name evidence="17" type="ORF">YP76_12620</name>
</gene>
<protein>
    <recommendedName>
        <fullName evidence="19">TonB-dependent receptor</fullName>
    </recommendedName>
</protein>
<dbReference type="InterPro" id="IPR036942">
    <property type="entry name" value="Beta-barrel_TonB_sf"/>
</dbReference>
<dbReference type="InterPro" id="IPR039426">
    <property type="entry name" value="TonB-dep_rcpt-like"/>
</dbReference>
<dbReference type="SUPFAM" id="SSF56935">
    <property type="entry name" value="Porins"/>
    <property type="match status" value="1"/>
</dbReference>
<evidence type="ECO:0000256" key="4">
    <source>
        <dbReference type="ARBA" id="ARBA00022496"/>
    </source>
</evidence>
<evidence type="ECO:0000256" key="6">
    <source>
        <dbReference type="ARBA" id="ARBA00023004"/>
    </source>
</evidence>
<reference evidence="17 18" key="1">
    <citation type="submission" date="2015-04" db="EMBL/GenBank/DDBJ databases">
        <title>Genome sequence of aromatic hydrocarbons-degrading Sphingobium chungbukense DJ77.</title>
        <authorList>
            <person name="Kim Y.-C."/>
            <person name="Chae J.-C."/>
        </authorList>
    </citation>
    <scope>NUCLEOTIDE SEQUENCE [LARGE SCALE GENOMIC DNA]</scope>
    <source>
        <strain evidence="17 18">DJ77</strain>
    </source>
</reference>
<dbReference type="EMBL" id="LBIC01000005">
    <property type="protein sequence ID" value="KKW91928.1"/>
    <property type="molecule type" value="Genomic_DNA"/>
</dbReference>
<keyword evidence="10 11" id="KW-0998">Cell outer membrane</keyword>
<evidence type="ECO:0000256" key="1">
    <source>
        <dbReference type="ARBA" id="ARBA00004571"/>
    </source>
</evidence>
<evidence type="ECO:0000256" key="13">
    <source>
        <dbReference type="SAM" id="MobiDB-lite"/>
    </source>
</evidence>
<proteinExistence type="inferred from homology"/>
<accession>A0A0M3APS3</accession>
<dbReference type="Proteomes" id="UP000033874">
    <property type="component" value="Unassembled WGS sequence"/>
</dbReference>
<dbReference type="InterPro" id="IPR000531">
    <property type="entry name" value="Beta-barrel_TonB"/>
</dbReference>
<dbReference type="PANTHER" id="PTHR32552:SF81">
    <property type="entry name" value="TONB-DEPENDENT OUTER MEMBRANE RECEPTOR"/>
    <property type="match status" value="1"/>
</dbReference>
<feature type="domain" description="TonB-dependent receptor-like beta-barrel" evidence="15">
    <location>
        <begin position="322"/>
        <end position="751"/>
    </location>
</feature>
<evidence type="ECO:0000313" key="17">
    <source>
        <dbReference type="EMBL" id="KKW91928.1"/>
    </source>
</evidence>
<keyword evidence="7" id="KW-0406">Ion transport</keyword>
<feature type="compositionally biased region" description="Basic and acidic residues" evidence="13">
    <location>
        <begin position="215"/>
        <end position="225"/>
    </location>
</feature>
<comment type="subcellular location">
    <subcellularLocation>
        <location evidence="1 11">Cell outer membrane</location>
        <topology evidence="1 11">Multi-pass membrane protein</topology>
    </subcellularLocation>
</comment>
<sequence length="788" mass="86723">MLLGCSVLAGVPAAAMAQQPGAADARPANDDIVVTARRREERLQDVPVAVTALGAAAIERQGVVSVQDIRRIAPSTNVSQSAGGGRQIPLFTIRGQRQGDTLASVDPSVGIYIGDQLFKRTFGVDQVAFDLASVEVLKGAQGTLFGLNVTGGNIIFRPALPTDDFGASVMVGIGNFDDRKIEGYVNIPLGEGAALRVAGRYEKRDGYIRVTRRDGADMPRPEFKDGQQTYSPGGRREDAQDLDGGAFRISLKLNPTDNLESVFSGNYMRSGTNGSGFRMTEFVSPSTLTALQTLPVVQAAYDDSQALGFYEARSNVRSYAKTSPAWNITNTTSYHISDAVTLKNIIGYRRYKTKNFENIDGSDLRYMEYGTNQNGREFSEEFQIVGTTDELDWIVGAYYMQEKVRAFSNSISLLAPSFDAFQTPYNVFENVKNRTKSVFGSATQKLDNITGGLSLTLGGRYTWDTRQAEYGTIYLIGQPGQYCGFGADVAAAPGNPYDFDPATCLVNRKKTFSKFTYTATLDWKVSQDLLVYFSNRKGYRAGGWGTRAQSAAQLVPFNPDTVVDFELGAKYNHRFGNGGSVTVNAALYRSNYSDIQRLVPYQDPVTKLVFTNVVNAANARIQGFELETTLRPNRFIELSGFLSHTDPKYKRFDIFDSATGTTQNVAAVADFSGVSRWQYGLTGRLSSELGSIAEEGAVQLTWYHQSKFNIQDRPYRSLYGVTPGYGLLNGRVELNKLSGQNINAAFFVNNLLDRKYEVANYSLEREIGFSSRLVGAPRMYGLEVRFTY</sequence>
<organism evidence="17 18">
    <name type="scientific">Sphingobium chungbukense</name>
    <dbReference type="NCBI Taxonomy" id="56193"/>
    <lineage>
        <taxon>Bacteria</taxon>
        <taxon>Pseudomonadati</taxon>
        <taxon>Pseudomonadota</taxon>
        <taxon>Alphaproteobacteria</taxon>
        <taxon>Sphingomonadales</taxon>
        <taxon>Sphingomonadaceae</taxon>
        <taxon>Sphingobium</taxon>
    </lineage>
</organism>
<keyword evidence="6" id="KW-0408">Iron</keyword>
<evidence type="ECO:0000256" key="5">
    <source>
        <dbReference type="ARBA" id="ARBA00022692"/>
    </source>
</evidence>
<evidence type="ECO:0000313" key="18">
    <source>
        <dbReference type="Proteomes" id="UP000033874"/>
    </source>
</evidence>
<evidence type="ECO:0000256" key="8">
    <source>
        <dbReference type="ARBA" id="ARBA00023077"/>
    </source>
</evidence>
<feature type="domain" description="TonB-dependent receptor plug" evidence="16">
    <location>
        <begin position="43"/>
        <end position="152"/>
    </location>
</feature>
<keyword evidence="2 11" id="KW-0813">Transport</keyword>
<dbReference type="GO" id="GO:0006826">
    <property type="term" value="P:iron ion transport"/>
    <property type="evidence" value="ECO:0007669"/>
    <property type="project" value="UniProtKB-KW"/>
</dbReference>
<feature type="signal peptide" evidence="14">
    <location>
        <begin position="1"/>
        <end position="17"/>
    </location>
</feature>
<dbReference type="AlphaFoldDB" id="A0A0M3APS3"/>
<evidence type="ECO:0000256" key="9">
    <source>
        <dbReference type="ARBA" id="ARBA00023136"/>
    </source>
</evidence>
<feature type="chain" id="PRO_5005650506" description="TonB-dependent receptor" evidence="14">
    <location>
        <begin position="18"/>
        <end position="788"/>
    </location>
</feature>
<dbReference type="Pfam" id="PF07715">
    <property type="entry name" value="Plug"/>
    <property type="match status" value="1"/>
</dbReference>
<dbReference type="GO" id="GO:0009279">
    <property type="term" value="C:cell outer membrane"/>
    <property type="evidence" value="ECO:0007669"/>
    <property type="project" value="UniProtKB-SubCell"/>
</dbReference>
<dbReference type="Pfam" id="PF00593">
    <property type="entry name" value="TonB_dep_Rec_b-barrel"/>
    <property type="match status" value="1"/>
</dbReference>
<keyword evidence="9 11" id="KW-0472">Membrane</keyword>
<dbReference type="PANTHER" id="PTHR32552">
    <property type="entry name" value="FERRICHROME IRON RECEPTOR-RELATED"/>
    <property type="match status" value="1"/>
</dbReference>
<evidence type="ECO:0008006" key="19">
    <source>
        <dbReference type="Google" id="ProtNLM"/>
    </source>
</evidence>
<comment type="caution">
    <text evidence="17">The sequence shown here is derived from an EMBL/GenBank/DDBJ whole genome shotgun (WGS) entry which is preliminary data.</text>
</comment>
<keyword evidence="5 11" id="KW-0812">Transmembrane</keyword>
<evidence type="ECO:0000259" key="16">
    <source>
        <dbReference type="Pfam" id="PF07715"/>
    </source>
</evidence>
<dbReference type="InterPro" id="IPR012910">
    <property type="entry name" value="Plug_dom"/>
</dbReference>
<keyword evidence="4" id="KW-0410">Iron transport</keyword>
<dbReference type="Gene3D" id="2.40.170.20">
    <property type="entry name" value="TonB-dependent receptor, beta-barrel domain"/>
    <property type="match status" value="1"/>
</dbReference>
<dbReference type="PATRIC" id="fig|56193.3.peg.2625"/>
<dbReference type="PROSITE" id="PS52016">
    <property type="entry name" value="TONB_DEPENDENT_REC_3"/>
    <property type="match status" value="1"/>
</dbReference>
<keyword evidence="18" id="KW-1185">Reference proteome</keyword>
<evidence type="ECO:0000256" key="7">
    <source>
        <dbReference type="ARBA" id="ARBA00023065"/>
    </source>
</evidence>
<evidence type="ECO:0000256" key="2">
    <source>
        <dbReference type="ARBA" id="ARBA00022448"/>
    </source>
</evidence>
<evidence type="ECO:0000256" key="11">
    <source>
        <dbReference type="PROSITE-ProRule" id="PRU01360"/>
    </source>
</evidence>
<comment type="similarity">
    <text evidence="11 12">Belongs to the TonB-dependent receptor family.</text>
</comment>
<evidence type="ECO:0000256" key="12">
    <source>
        <dbReference type="RuleBase" id="RU003357"/>
    </source>
</evidence>
<feature type="region of interest" description="Disordered" evidence="13">
    <location>
        <begin position="215"/>
        <end position="240"/>
    </location>
</feature>
<dbReference type="STRING" id="56193.YP76_12620"/>
<evidence type="ECO:0000259" key="15">
    <source>
        <dbReference type="Pfam" id="PF00593"/>
    </source>
</evidence>
<evidence type="ECO:0000256" key="14">
    <source>
        <dbReference type="SAM" id="SignalP"/>
    </source>
</evidence>
<dbReference type="RefSeq" id="WP_046763934.1">
    <property type="nucleotide sequence ID" value="NZ_LBIC01000005.1"/>
</dbReference>
<evidence type="ECO:0000256" key="10">
    <source>
        <dbReference type="ARBA" id="ARBA00023237"/>
    </source>
</evidence>
<keyword evidence="3 11" id="KW-1134">Transmembrane beta strand</keyword>
<evidence type="ECO:0000256" key="3">
    <source>
        <dbReference type="ARBA" id="ARBA00022452"/>
    </source>
</evidence>
<keyword evidence="14" id="KW-0732">Signal</keyword>
<name>A0A0M3APS3_9SPHN</name>